<evidence type="ECO:0000313" key="3">
    <source>
        <dbReference type="Proteomes" id="UP000800039"/>
    </source>
</evidence>
<dbReference type="Proteomes" id="UP000800039">
    <property type="component" value="Unassembled WGS sequence"/>
</dbReference>
<evidence type="ECO:0000256" key="1">
    <source>
        <dbReference type="SAM" id="MobiDB-lite"/>
    </source>
</evidence>
<sequence length="273" mass="29986">MSRKSSDTPSSKRIRENQRRSRNRRAELLNDLQTRVHEFERQGVIATQDMQQAARKVAQDNIRLRSLLALHGVLQEEVDSYLRLSDEVHVPTLQGSLVNPQDGMPERDLNRSLSPTQSSHQAQSQYVGDGPTNVNLQFEPHQQKPSTARHSKAIETDTSTRVQTEQSIPKVAEQCCDLQGHNGSIDSNYVCPVTEPPGCPNSSSCFCAPAPSVPFYSVSSGLEISCETAATIIAEMRGDGDRDSIRASLGCGDRGDCNIKNSTVLQVMDEGHG</sequence>
<name>A0A9P4GCN2_9PLEO</name>
<accession>A0A9P4GCN2</accession>
<dbReference type="PANTHER" id="PTHR42070:SF1">
    <property type="entry name" value="FILAMENT ASSOCIATED PROTEIN, PUTATIVE (AFU_ORTHOLOGUE AFUA_8G06630)-RELATED"/>
    <property type="match status" value="1"/>
</dbReference>
<feature type="region of interest" description="Disordered" evidence="1">
    <location>
        <begin position="1"/>
        <end position="24"/>
    </location>
</feature>
<evidence type="ECO:0008006" key="4">
    <source>
        <dbReference type="Google" id="ProtNLM"/>
    </source>
</evidence>
<dbReference type="RefSeq" id="XP_040785362.1">
    <property type="nucleotide sequence ID" value="XM_040935631.1"/>
</dbReference>
<feature type="compositionally biased region" description="Basic and acidic residues" evidence="1">
    <location>
        <begin position="13"/>
        <end position="24"/>
    </location>
</feature>
<dbReference type="PANTHER" id="PTHR42070">
    <property type="entry name" value="FILAMENT ASSOCIATED PROTEIN, PUTATIVE (AFU_ORTHOLOGUE AFUA_8G06630)-RELATED"/>
    <property type="match status" value="1"/>
</dbReference>
<dbReference type="CDD" id="cd14688">
    <property type="entry name" value="bZIP_YAP"/>
    <property type="match status" value="1"/>
</dbReference>
<protein>
    <recommendedName>
        <fullName evidence="4">BZIP domain-containing protein</fullName>
    </recommendedName>
</protein>
<dbReference type="OrthoDB" id="4505928at2759"/>
<reference evidence="2" key="1">
    <citation type="submission" date="2020-01" db="EMBL/GenBank/DDBJ databases">
        <authorList>
            <consortium name="DOE Joint Genome Institute"/>
            <person name="Haridas S."/>
            <person name="Albert R."/>
            <person name="Binder M."/>
            <person name="Bloem J."/>
            <person name="Labutti K."/>
            <person name="Salamov A."/>
            <person name="Andreopoulos B."/>
            <person name="Baker S.E."/>
            <person name="Barry K."/>
            <person name="Bills G."/>
            <person name="Bluhm B.H."/>
            <person name="Cannon C."/>
            <person name="Castanera R."/>
            <person name="Culley D.E."/>
            <person name="Daum C."/>
            <person name="Ezra D."/>
            <person name="Gonzalez J.B."/>
            <person name="Henrissat B."/>
            <person name="Kuo A."/>
            <person name="Liang C."/>
            <person name="Lipzen A."/>
            <person name="Lutzoni F."/>
            <person name="Magnuson J."/>
            <person name="Mondo S."/>
            <person name="Nolan M."/>
            <person name="Ohm R."/>
            <person name="Pangilinan J."/>
            <person name="Park H.-J."/>
            <person name="Ramirez L."/>
            <person name="Alfaro M."/>
            <person name="Sun H."/>
            <person name="Tritt A."/>
            <person name="Yoshinaga Y."/>
            <person name="Zwiers L.-H."/>
            <person name="Turgeon B.G."/>
            <person name="Goodwin S.B."/>
            <person name="Spatafora J.W."/>
            <person name="Crous P.W."/>
            <person name="Grigoriev I.V."/>
        </authorList>
    </citation>
    <scope>NUCLEOTIDE SEQUENCE</scope>
    <source>
        <strain evidence="2">CBS 394.84</strain>
    </source>
</reference>
<feature type="region of interest" description="Disordered" evidence="1">
    <location>
        <begin position="94"/>
        <end position="166"/>
    </location>
</feature>
<dbReference type="GeneID" id="63852882"/>
<proteinExistence type="predicted"/>
<dbReference type="AlphaFoldDB" id="A0A9P4GCN2"/>
<comment type="caution">
    <text evidence="2">The sequence shown here is derived from an EMBL/GenBank/DDBJ whole genome shotgun (WGS) entry which is preliminary data.</text>
</comment>
<organism evidence="2 3">
    <name type="scientific">Cucurbitaria berberidis CBS 394.84</name>
    <dbReference type="NCBI Taxonomy" id="1168544"/>
    <lineage>
        <taxon>Eukaryota</taxon>
        <taxon>Fungi</taxon>
        <taxon>Dikarya</taxon>
        <taxon>Ascomycota</taxon>
        <taxon>Pezizomycotina</taxon>
        <taxon>Dothideomycetes</taxon>
        <taxon>Pleosporomycetidae</taxon>
        <taxon>Pleosporales</taxon>
        <taxon>Pleosporineae</taxon>
        <taxon>Cucurbitariaceae</taxon>
        <taxon>Cucurbitaria</taxon>
    </lineage>
</organism>
<feature type="compositionally biased region" description="Polar residues" evidence="1">
    <location>
        <begin position="156"/>
        <end position="166"/>
    </location>
</feature>
<gene>
    <name evidence="2" type="ORF">K460DRAFT_387079</name>
</gene>
<keyword evidence="3" id="KW-1185">Reference proteome</keyword>
<feature type="compositionally biased region" description="Polar residues" evidence="1">
    <location>
        <begin position="111"/>
        <end position="136"/>
    </location>
</feature>
<dbReference type="EMBL" id="ML976617">
    <property type="protein sequence ID" value="KAF1842799.1"/>
    <property type="molecule type" value="Genomic_DNA"/>
</dbReference>
<evidence type="ECO:0000313" key="2">
    <source>
        <dbReference type="EMBL" id="KAF1842799.1"/>
    </source>
</evidence>